<feature type="compositionally biased region" description="Basic residues" evidence="3">
    <location>
        <begin position="402"/>
        <end position="412"/>
    </location>
</feature>
<organism evidence="5 6">
    <name type="scientific">Alicyclobacillus mengziensis</name>
    <dbReference type="NCBI Taxonomy" id="2931921"/>
    <lineage>
        <taxon>Bacteria</taxon>
        <taxon>Bacillati</taxon>
        <taxon>Bacillota</taxon>
        <taxon>Bacilli</taxon>
        <taxon>Bacillales</taxon>
        <taxon>Alicyclobacillaceae</taxon>
        <taxon>Alicyclobacillus</taxon>
    </lineage>
</organism>
<keyword evidence="6" id="KW-1185">Reference proteome</keyword>
<feature type="transmembrane region" description="Helical" evidence="4">
    <location>
        <begin position="183"/>
        <end position="202"/>
    </location>
</feature>
<dbReference type="AlphaFoldDB" id="A0A9X7Z9P5"/>
<dbReference type="EMBL" id="CP071182">
    <property type="protein sequence ID" value="QSO49878.1"/>
    <property type="molecule type" value="Genomic_DNA"/>
</dbReference>
<dbReference type="PIRSF" id="PIRSF005690">
    <property type="entry name" value="GerBA"/>
    <property type="match status" value="1"/>
</dbReference>
<feature type="transmembrane region" description="Helical" evidence="4">
    <location>
        <begin position="225"/>
        <end position="243"/>
    </location>
</feature>
<reference evidence="5 6" key="1">
    <citation type="submission" date="2021-02" db="EMBL/GenBank/DDBJ databases">
        <title>Alicyclobacillus curvatus sp. nov. and Alicyclobacillus mengziensis sp. nov., two acidophilic bacteria isolated from acid mine drainage.</title>
        <authorList>
            <person name="Huang Y."/>
        </authorList>
    </citation>
    <scope>NUCLEOTIDE SEQUENCE [LARGE SCALE GENOMIC DNA]</scope>
    <source>
        <strain evidence="5 6">S30H14</strain>
    </source>
</reference>
<keyword evidence="4" id="KW-0812">Transmembrane</keyword>
<feature type="transmembrane region" description="Helical" evidence="4">
    <location>
        <begin position="312"/>
        <end position="331"/>
    </location>
</feature>
<dbReference type="GO" id="GO:0009847">
    <property type="term" value="P:spore germination"/>
    <property type="evidence" value="ECO:0007669"/>
    <property type="project" value="InterPro"/>
</dbReference>
<keyword evidence="4" id="KW-1133">Transmembrane helix</keyword>
<evidence type="ECO:0000313" key="6">
    <source>
        <dbReference type="Proteomes" id="UP000663505"/>
    </source>
</evidence>
<proteinExistence type="inferred from homology"/>
<feature type="region of interest" description="Disordered" evidence="3">
    <location>
        <begin position="379"/>
        <end position="412"/>
    </location>
</feature>
<comment type="similarity">
    <text evidence="1">Belongs to the GerABKA family.</text>
</comment>
<name>A0A9X7Z9P5_9BACL</name>
<dbReference type="PANTHER" id="PTHR22550:SF5">
    <property type="entry name" value="LEUCINE ZIPPER PROTEIN 4"/>
    <property type="match status" value="1"/>
</dbReference>
<evidence type="ECO:0000256" key="3">
    <source>
        <dbReference type="SAM" id="MobiDB-lite"/>
    </source>
</evidence>
<protein>
    <submittedName>
        <fullName evidence="5">Spore germination protein</fullName>
    </submittedName>
</protein>
<evidence type="ECO:0000313" key="5">
    <source>
        <dbReference type="EMBL" id="QSO49878.1"/>
    </source>
</evidence>
<gene>
    <name evidence="5" type="ORF">JZ786_13985</name>
</gene>
<feature type="transmembrane region" description="Helical" evidence="4">
    <location>
        <begin position="279"/>
        <end position="300"/>
    </location>
</feature>
<dbReference type="GO" id="GO:0016020">
    <property type="term" value="C:membrane"/>
    <property type="evidence" value="ECO:0007669"/>
    <property type="project" value="InterPro"/>
</dbReference>
<accession>A0A9X7Z9P5</accession>
<dbReference type="InterPro" id="IPR050768">
    <property type="entry name" value="UPF0353/GerABKA_families"/>
</dbReference>
<evidence type="ECO:0000256" key="2">
    <source>
        <dbReference type="ARBA" id="ARBA00023136"/>
    </source>
</evidence>
<evidence type="ECO:0000256" key="1">
    <source>
        <dbReference type="ARBA" id="ARBA00005278"/>
    </source>
</evidence>
<dbReference type="KEGG" id="afx:JZ786_13985"/>
<dbReference type="Pfam" id="PF03323">
    <property type="entry name" value="GerA"/>
    <property type="match status" value="1"/>
</dbReference>
<dbReference type="InterPro" id="IPR004995">
    <property type="entry name" value="Spore_Ger"/>
</dbReference>
<dbReference type="Proteomes" id="UP000663505">
    <property type="component" value="Chromosome"/>
</dbReference>
<keyword evidence="2 4" id="KW-0472">Membrane</keyword>
<evidence type="ECO:0000256" key="4">
    <source>
        <dbReference type="SAM" id="Phobius"/>
    </source>
</evidence>
<dbReference type="PANTHER" id="PTHR22550">
    <property type="entry name" value="SPORE GERMINATION PROTEIN"/>
    <property type="match status" value="1"/>
</dbReference>
<sequence>MAERGVYYLTLTIVLGAKFVEHRTPEQPYIESSVRGPQISFVENLDINIGLIRQILNTETLRIKKMKVGYRTRTEVAIVFLEDVANPTLINTVVERINAVHVDTINQGAELEHLIVDHTSSLFPLTRTAQRTDSVAHEVNQGKVVIFVDGDPTVLMVPATIRDFFQTSEDFSHTFHEATLVRWLRIVSFMFGLYLPALYISFTDYNPELLPKVLGLQIAKSREGVPFPAFIEVLIMQLIIEILREATLRMPKQMGQTLGIVGGLVVGEASVQAGIVSNILIIVVALTAVSIFVSPSYEFAIVIRVGTWVMDIAAAFFGLYGVVLVTIAGIYEVCALKSFGVSYADPFSGEYFRDLVTDGIIRAPYNLFRQRPGHLRVQDQTAESRYRNPAKHAPLGTSSPQLKKRNWRRPLK</sequence>